<keyword evidence="1" id="KW-0812">Transmembrane</keyword>
<evidence type="ECO:0008006" key="4">
    <source>
        <dbReference type="Google" id="ProtNLM"/>
    </source>
</evidence>
<reference evidence="2 3" key="1">
    <citation type="submission" date="2016-05" db="EMBL/GenBank/DDBJ databases">
        <title>A degradative enzymes factory behind the ericoid mycorrhizal symbiosis.</title>
        <authorList>
            <consortium name="DOE Joint Genome Institute"/>
            <person name="Martino E."/>
            <person name="Morin E."/>
            <person name="Grelet G."/>
            <person name="Kuo A."/>
            <person name="Kohler A."/>
            <person name="Daghino S."/>
            <person name="Barry K."/>
            <person name="Choi C."/>
            <person name="Cichocki N."/>
            <person name="Clum A."/>
            <person name="Copeland A."/>
            <person name="Hainaut M."/>
            <person name="Haridas S."/>
            <person name="Labutti K."/>
            <person name="Lindquist E."/>
            <person name="Lipzen A."/>
            <person name="Khouja H.-R."/>
            <person name="Murat C."/>
            <person name="Ohm R."/>
            <person name="Olson A."/>
            <person name="Spatafora J."/>
            <person name="Veneault-Fourrey C."/>
            <person name="Henrissat B."/>
            <person name="Grigoriev I."/>
            <person name="Martin F."/>
            <person name="Perotto S."/>
        </authorList>
    </citation>
    <scope>NUCLEOTIDE SEQUENCE [LARGE SCALE GENOMIC DNA]</scope>
    <source>
        <strain evidence="2 3">UAMH 7357</strain>
    </source>
</reference>
<dbReference type="EMBL" id="KZ613475">
    <property type="protein sequence ID" value="PMD23282.1"/>
    <property type="molecule type" value="Genomic_DNA"/>
</dbReference>
<feature type="transmembrane region" description="Helical" evidence="1">
    <location>
        <begin position="18"/>
        <end position="34"/>
    </location>
</feature>
<dbReference type="AlphaFoldDB" id="A0A2J6QAI6"/>
<keyword evidence="1" id="KW-1133">Transmembrane helix</keyword>
<name>A0A2J6QAI6_9HELO</name>
<gene>
    <name evidence="2" type="ORF">NA56DRAFT_568589</name>
</gene>
<evidence type="ECO:0000313" key="3">
    <source>
        <dbReference type="Proteomes" id="UP000235672"/>
    </source>
</evidence>
<evidence type="ECO:0000256" key="1">
    <source>
        <dbReference type="SAM" id="Phobius"/>
    </source>
</evidence>
<keyword evidence="3" id="KW-1185">Reference proteome</keyword>
<dbReference type="STRING" id="1745343.A0A2J6QAI6"/>
<dbReference type="OrthoDB" id="497541at2759"/>
<evidence type="ECO:0000313" key="2">
    <source>
        <dbReference type="EMBL" id="PMD23282.1"/>
    </source>
</evidence>
<dbReference type="InterPro" id="IPR021848">
    <property type="entry name" value="HODM_asu-like"/>
</dbReference>
<sequence length="417" mass="48102">MAHLGVQLKSIAIVSPKTIFYGIAVIALASWLIIRASQFFKKPTDYPPRTPDVERRGSYFKTPPREPGVWEPMDFKRPTAPPAPNWNVHTSTPKPYRPFRHGPYHITMGLRNMDWDEWIELDSHYLRFHNDKANRIIERGSKCSRTDPAAFDGAVELLEEFCAYLPERYPSLYKRTSVGMDNLLTGEVFNIVERPLIEDPMQMAGRMVQDDLAIMFEKSDGQYYLLAGSILLAGFWKLEDKFGMPLSEIHTSGDVPGFREKLEKGMMNFFRRVQPNGPVQRNNYFIQVDDELAWSSSIGDEDGAEGTVGWFTAEKNKAIKHHYFRSERQTLRRLPRSGGVVFTIRTYFHPITEICEEPYVPGRLASAVRSWGDDVSKYKGKDRYQEVLLEYLDQKHQEQVAAGLEVEKEDEVRSYPF</sequence>
<protein>
    <recommendedName>
        <fullName evidence="4">Mannosyl transferase</fullName>
    </recommendedName>
</protein>
<proteinExistence type="predicted"/>
<accession>A0A2J6QAI6</accession>
<dbReference type="Pfam" id="PF11927">
    <property type="entry name" value="HODM_asu-like"/>
    <property type="match status" value="1"/>
</dbReference>
<keyword evidence="1" id="KW-0472">Membrane</keyword>
<organism evidence="2 3">
    <name type="scientific">Hyaloscypha hepaticicola</name>
    <dbReference type="NCBI Taxonomy" id="2082293"/>
    <lineage>
        <taxon>Eukaryota</taxon>
        <taxon>Fungi</taxon>
        <taxon>Dikarya</taxon>
        <taxon>Ascomycota</taxon>
        <taxon>Pezizomycotina</taxon>
        <taxon>Leotiomycetes</taxon>
        <taxon>Helotiales</taxon>
        <taxon>Hyaloscyphaceae</taxon>
        <taxon>Hyaloscypha</taxon>
    </lineage>
</organism>
<dbReference type="Proteomes" id="UP000235672">
    <property type="component" value="Unassembled WGS sequence"/>
</dbReference>